<protein>
    <submittedName>
        <fullName evidence="2">Uncharacterized protein</fullName>
    </submittedName>
</protein>
<accession>A0A9P8N9S5</accession>
<comment type="caution">
    <text evidence="2">The sequence shown here is derived from an EMBL/GenBank/DDBJ whole genome shotgun (WGS) entry which is preliminary data.</text>
</comment>
<name>A0A9P8N9S5_ASPFM</name>
<feature type="region of interest" description="Disordered" evidence="1">
    <location>
        <begin position="191"/>
        <end position="223"/>
    </location>
</feature>
<sequence length="223" mass="24781">MATPSIANVDRDDIESQLSDAGFIFLADHYPANALFIRKSFKGIEGYCLSPQRPAVRYQCRHLFPDCWENLSYGQCYIVLMSMSRTETLEGELGKGIRQIIEQLLADEQFEGTLEGQLTRIAVHLQKPVCVWNSGNIKSGILETFIPPINDKFIREGTITVSLPGFQGSLTFTGSIAELFENLAKAGTFEQSRDPLEKFDEQSQGSLGEFDEQSQGSLGDVAE</sequence>
<evidence type="ECO:0000313" key="2">
    <source>
        <dbReference type="EMBL" id="KAH1894037.1"/>
    </source>
</evidence>
<feature type="compositionally biased region" description="Basic and acidic residues" evidence="1">
    <location>
        <begin position="191"/>
        <end position="201"/>
    </location>
</feature>
<evidence type="ECO:0000313" key="3">
    <source>
        <dbReference type="Proteomes" id="UP000813423"/>
    </source>
</evidence>
<gene>
    <name evidence="2" type="ORF">KXV57_002555</name>
</gene>
<dbReference type="AlphaFoldDB" id="A0A9P8N9S5"/>
<evidence type="ECO:0000256" key="1">
    <source>
        <dbReference type="SAM" id="MobiDB-lite"/>
    </source>
</evidence>
<organism evidence="2 3">
    <name type="scientific">Aspergillus fumigatus</name>
    <name type="common">Neosartorya fumigata</name>
    <dbReference type="NCBI Taxonomy" id="746128"/>
    <lineage>
        <taxon>Eukaryota</taxon>
        <taxon>Fungi</taxon>
        <taxon>Dikarya</taxon>
        <taxon>Ascomycota</taxon>
        <taxon>Pezizomycotina</taxon>
        <taxon>Eurotiomycetes</taxon>
        <taxon>Eurotiomycetidae</taxon>
        <taxon>Eurotiales</taxon>
        <taxon>Aspergillaceae</taxon>
        <taxon>Aspergillus</taxon>
        <taxon>Aspergillus subgen. Fumigati</taxon>
    </lineage>
</organism>
<dbReference type="EMBL" id="JAIBSC010000165">
    <property type="protein sequence ID" value="KAH1894037.1"/>
    <property type="molecule type" value="Genomic_DNA"/>
</dbReference>
<dbReference type="Proteomes" id="UP000813423">
    <property type="component" value="Unassembled WGS sequence"/>
</dbReference>
<proteinExistence type="predicted"/>
<reference evidence="2" key="1">
    <citation type="submission" date="2021-08" db="EMBL/GenBank/DDBJ databases">
        <title>Global Aspergillus fumigatus from environmental and clinical sources.</title>
        <authorList>
            <person name="Barber A."/>
            <person name="Sae-Ong T."/>
        </authorList>
    </citation>
    <scope>NUCLEOTIDE SEQUENCE</scope>
    <source>
        <strain evidence="2">NRZ-2016-071</strain>
    </source>
</reference>